<dbReference type="InterPro" id="IPR028082">
    <property type="entry name" value="Peripla_BP_I"/>
</dbReference>
<dbReference type="Proteomes" id="UP001523369">
    <property type="component" value="Unassembled WGS sequence"/>
</dbReference>
<evidence type="ECO:0000259" key="4">
    <source>
        <dbReference type="PROSITE" id="PS50932"/>
    </source>
</evidence>
<dbReference type="GO" id="GO:0003677">
    <property type="term" value="F:DNA binding"/>
    <property type="evidence" value="ECO:0007669"/>
    <property type="project" value="UniProtKB-KW"/>
</dbReference>
<dbReference type="Gene3D" id="1.10.260.40">
    <property type="entry name" value="lambda repressor-like DNA-binding domains"/>
    <property type="match status" value="1"/>
</dbReference>
<dbReference type="RefSeq" id="WP_253239635.1">
    <property type="nucleotide sequence ID" value="NZ_JAMYJR010000026.1"/>
</dbReference>
<evidence type="ECO:0000256" key="1">
    <source>
        <dbReference type="ARBA" id="ARBA00023015"/>
    </source>
</evidence>
<organism evidence="5 6">
    <name type="scientific">Paractinoplanes aksuensis</name>
    <dbReference type="NCBI Taxonomy" id="2939490"/>
    <lineage>
        <taxon>Bacteria</taxon>
        <taxon>Bacillati</taxon>
        <taxon>Actinomycetota</taxon>
        <taxon>Actinomycetes</taxon>
        <taxon>Micromonosporales</taxon>
        <taxon>Micromonosporaceae</taxon>
        <taxon>Paractinoplanes</taxon>
    </lineage>
</organism>
<dbReference type="InterPro" id="IPR025997">
    <property type="entry name" value="SBP_2_dom"/>
</dbReference>
<evidence type="ECO:0000256" key="2">
    <source>
        <dbReference type="ARBA" id="ARBA00023125"/>
    </source>
</evidence>
<dbReference type="PANTHER" id="PTHR30146">
    <property type="entry name" value="LACI-RELATED TRANSCRIPTIONAL REPRESSOR"/>
    <property type="match status" value="1"/>
</dbReference>
<dbReference type="InterPro" id="IPR000843">
    <property type="entry name" value="HTH_LacI"/>
</dbReference>
<dbReference type="PROSITE" id="PS50932">
    <property type="entry name" value="HTH_LACI_2"/>
    <property type="match status" value="1"/>
</dbReference>
<keyword evidence="6" id="KW-1185">Reference proteome</keyword>
<dbReference type="Pfam" id="PF00356">
    <property type="entry name" value="LacI"/>
    <property type="match status" value="1"/>
</dbReference>
<dbReference type="SMART" id="SM00354">
    <property type="entry name" value="HTH_LACI"/>
    <property type="match status" value="1"/>
</dbReference>
<gene>
    <name evidence="5" type="ORF">M1L60_23490</name>
</gene>
<evidence type="ECO:0000313" key="5">
    <source>
        <dbReference type="EMBL" id="MCO8273563.1"/>
    </source>
</evidence>
<dbReference type="SUPFAM" id="SSF47413">
    <property type="entry name" value="lambda repressor-like DNA-binding domains"/>
    <property type="match status" value="1"/>
</dbReference>
<sequence>MKHPYRIREIAAQAGLSQATVDRVLHGRGGVRESTVRDVHQAIAALDRGRDQPPLPARTFTIDLIVPDRSRTGAALRAELPTLRPAVIRPRLRPATDPVAELAKVARAHSHGLILEAAESPKLIEAIGRMEIPVVTLNTDLPTSKRVAHVGLAEPGAGATAAYLLDQWLADRAGDVLVVASGPAAPAVSGAAGGAIAGSRGPGLAVAARIAGFRAELHSRAPNRRLLVTDPLRLRAALAGNPSIRAAYTPARGCTRAVIADFAAEHRNFDAFVAHGLDEENADLLRTGRLSAVLHHDLRSDLRAAALAILQSLGAVPGPVRSTSSSVQILTPLNLPS</sequence>
<reference evidence="5 6" key="1">
    <citation type="submission" date="2022-06" db="EMBL/GenBank/DDBJ databases">
        <title>New Species of the Genus Actinoplanes, ActinopZanes ferrugineus.</title>
        <authorList>
            <person name="Ding P."/>
        </authorList>
    </citation>
    <scope>NUCLEOTIDE SEQUENCE [LARGE SCALE GENOMIC DNA]</scope>
    <source>
        <strain evidence="5 6">TRM88003</strain>
    </source>
</reference>
<protein>
    <submittedName>
        <fullName evidence="5">LacI family DNA-binding transcriptional regulator</fullName>
    </submittedName>
</protein>
<keyword evidence="1" id="KW-0805">Transcription regulation</keyword>
<evidence type="ECO:0000256" key="3">
    <source>
        <dbReference type="ARBA" id="ARBA00023163"/>
    </source>
</evidence>
<dbReference type="Pfam" id="PF13407">
    <property type="entry name" value="Peripla_BP_4"/>
    <property type="match status" value="1"/>
</dbReference>
<dbReference type="CDD" id="cd01392">
    <property type="entry name" value="HTH_LacI"/>
    <property type="match status" value="1"/>
</dbReference>
<keyword evidence="3" id="KW-0804">Transcription</keyword>
<dbReference type="EMBL" id="JAMYJR010000026">
    <property type="protein sequence ID" value="MCO8273563.1"/>
    <property type="molecule type" value="Genomic_DNA"/>
</dbReference>
<dbReference type="InterPro" id="IPR010982">
    <property type="entry name" value="Lambda_DNA-bd_dom_sf"/>
</dbReference>
<keyword evidence="2 5" id="KW-0238">DNA-binding</keyword>
<feature type="domain" description="HTH lacI-type" evidence="4">
    <location>
        <begin position="5"/>
        <end position="47"/>
    </location>
</feature>
<name>A0ABT1DRV0_9ACTN</name>
<dbReference type="Gene3D" id="3.40.50.2300">
    <property type="match status" value="2"/>
</dbReference>
<accession>A0ABT1DRV0</accession>
<dbReference type="CDD" id="cd06307">
    <property type="entry name" value="PBP1_sugar_binding"/>
    <property type="match status" value="1"/>
</dbReference>
<evidence type="ECO:0000313" key="6">
    <source>
        <dbReference type="Proteomes" id="UP001523369"/>
    </source>
</evidence>
<comment type="caution">
    <text evidence="5">The sequence shown here is derived from an EMBL/GenBank/DDBJ whole genome shotgun (WGS) entry which is preliminary data.</text>
</comment>
<dbReference type="PANTHER" id="PTHR30146:SF152">
    <property type="entry name" value="TRANSCRIPTIONAL REGULATORY PROTEIN"/>
    <property type="match status" value="1"/>
</dbReference>
<dbReference type="SUPFAM" id="SSF53822">
    <property type="entry name" value="Periplasmic binding protein-like I"/>
    <property type="match status" value="1"/>
</dbReference>
<proteinExistence type="predicted"/>